<dbReference type="EMBL" id="AMXF01000039">
    <property type="protein sequence ID" value="ENO97609.1"/>
    <property type="molecule type" value="Genomic_DNA"/>
</dbReference>
<evidence type="ECO:0000259" key="1">
    <source>
        <dbReference type="Pfam" id="PF01890"/>
    </source>
</evidence>
<reference evidence="2 3" key="1">
    <citation type="submission" date="2012-09" db="EMBL/GenBank/DDBJ databases">
        <title>Draft Genome Sequences of 6 Strains from Genus Thauera.</title>
        <authorList>
            <person name="Liu B."/>
            <person name="Shapleigh J.P."/>
            <person name="Frostegard A.H."/>
        </authorList>
    </citation>
    <scope>NUCLEOTIDE SEQUENCE [LARGE SCALE GENOMIC DNA]</scope>
    <source>
        <strain evidence="2 3">B4P</strain>
    </source>
</reference>
<dbReference type="OrthoDB" id="8527556at2"/>
<dbReference type="InterPro" id="IPR002750">
    <property type="entry name" value="CobE/GbiG_C"/>
</dbReference>
<protein>
    <submittedName>
        <fullName evidence="2">Cobalamin (Vitamin B12) biosynthesis CbiG protein</fullName>
    </submittedName>
</protein>
<gene>
    <name evidence="2" type="ORF">C667_07958</name>
</gene>
<dbReference type="InterPro" id="IPR036518">
    <property type="entry name" value="CobE/GbiG_C_sf"/>
</dbReference>
<keyword evidence="3" id="KW-1185">Reference proteome</keyword>
<proteinExistence type="predicted"/>
<evidence type="ECO:0000313" key="3">
    <source>
        <dbReference type="Proteomes" id="UP000013047"/>
    </source>
</evidence>
<name>N6ZZN6_9RHOO</name>
<dbReference type="Gene3D" id="3.30.420.180">
    <property type="entry name" value="CobE/GbiG C-terminal domain"/>
    <property type="match status" value="1"/>
</dbReference>
<dbReference type="InterPro" id="IPR052553">
    <property type="entry name" value="CbiG_hydrolase"/>
</dbReference>
<dbReference type="Pfam" id="PF01890">
    <property type="entry name" value="CbiG_C"/>
    <property type="match status" value="1"/>
</dbReference>
<sequence length="173" mass="17069">MSPPPSQGGAAPAAPAPSATGPGCGTLDRVASLPVCVALGLGCDRGTPAETIAQAVAEALTQAAIRLGTPALEVTAAASITLKADEAGLLEVAAAAGWALHFYDAERLAGVTVPNPSATVRRYTGTPSVSEAAALLAAGTSLAADPGALLVEKHRLRGADGRNATVSIARMPR</sequence>
<accession>N6ZZN6</accession>
<dbReference type="GO" id="GO:0009236">
    <property type="term" value="P:cobalamin biosynthetic process"/>
    <property type="evidence" value="ECO:0007669"/>
    <property type="project" value="InterPro"/>
</dbReference>
<dbReference type="PANTHER" id="PTHR37477:SF1">
    <property type="entry name" value="COBALT-PRECORRIN-5A HYDROLASE"/>
    <property type="match status" value="1"/>
</dbReference>
<dbReference type="Proteomes" id="UP000013047">
    <property type="component" value="Unassembled WGS sequence"/>
</dbReference>
<comment type="caution">
    <text evidence="2">The sequence shown here is derived from an EMBL/GenBank/DDBJ whole genome shotgun (WGS) entry which is preliminary data.</text>
</comment>
<dbReference type="RefSeq" id="WP_004359930.1">
    <property type="nucleotide sequence ID" value="NZ_AMXF01000039.1"/>
</dbReference>
<evidence type="ECO:0000313" key="2">
    <source>
        <dbReference type="EMBL" id="ENO97609.1"/>
    </source>
</evidence>
<dbReference type="AlphaFoldDB" id="N6ZZN6"/>
<dbReference type="PANTHER" id="PTHR37477">
    <property type="entry name" value="COBALT-PRECORRIN-5A HYDROLASE"/>
    <property type="match status" value="1"/>
</dbReference>
<feature type="domain" description="CobE/GbiG C-terminal" evidence="1">
    <location>
        <begin position="38"/>
        <end position="169"/>
    </location>
</feature>
<dbReference type="SUPFAM" id="SSF159664">
    <property type="entry name" value="CobE/GbiG C-terminal domain-like"/>
    <property type="match status" value="1"/>
</dbReference>
<organism evidence="2 3">
    <name type="scientific">Thauera phenylacetica B4P</name>
    <dbReference type="NCBI Taxonomy" id="1234382"/>
    <lineage>
        <taxon>Bacteria</taxon>
        <taxon>Pseudomonadati</taxon>
        <taxon>Pseudomonadota</taxon>
        <taxon>Betaproteobacteria</taxon>
        <taxon>Rhodocyclales</taxon>
        <taxon>Zoogloeaceae</taxon>
        <taxon>Thauera</taxon>
    </lineage>
</organism>